<keyword evidence="5" id="KW-1185">Reference proteome</keyword>
<organism evidence="4 5">
    <name type="scientific">Geotrichum candidum</name>
    <name type="common">Oospora lactis</name>
    <name type="synonym">Dipodascus geotrichum</name>
    <dbReference type="NCBI Taxonomy" id="1173061"/>
    <lineage>
        <taxon>Eukaryota</taxon>
        <taxon>Fungi</taxon>
        <taxon>Dikarya</taxon>
        <taxon>Ascomycota</taxon>
        <taxon>Saccharomycotina</taxon>
        <taxon>Dipodascomycetes</taxon>
        <taxon>Dipodascales</taxon>
        <taxon>Dipodascaceae</taxon>
        <taxon>Geotrichum</taxon>
    </lineage>
</organism>
<gene>
    <name evidence="4" type="ORF">BN980_GECA03s02859g</name>
</gene>
<comment type="caution">
    <text evidence="4">The sequence shown here is derived from an EMBL/GenBank/DDBJ whole genome shotgun (WGS) entry which is preliminary data.</text>
</comment>
<dbReference type="Proteomes" id="UP000242525">
    <property type="component" value="Unassembled WGS sequence"/>
</dbReference>
<dbReference type="Pfam" id="PF11707">
    <property type="entry name" value="Npa1"/>
    <property type="match status" value="1"/>
</dbReference>
<evidence type="ECO:0000259" key="1">
    <source>
        <dbReference type="Pfam" id="PF11707"/>
    </source>
</evidence>
<feature type="domain" description="URB1 N-terminal" evidence="1">
    <location>
        <begin position="47"/>
        <end position="365"/>
    </location>
</feature>
<dbReference type="InterPro" id="IPR059018">
    <property type="entry name" value="HEAT_URB1"/>
</dbReference>
<dbReference type="STRING" id="1173061.A0A0J9X4Y9"/>
<dbReference type="GO" id="GO:0005730">
    <property type="term" value="C:nucleolus"/>
    <property type="evidence" value="ECO:0007669"/>
    <property type="project" value="TreeGrafter"/>
</dbReference>
<dbReference type="OrthoDB" id="72892at2759"/>
<feature type="domain" description="URB1 central HEAT repeat" evidence="3">
    <location>
        <begin position="546"/>
        <end position="708"/>
    </location>
</feature>
<sequence length="1734" mass="195168">MKRQRPLNPSDLDQGLMEELKKILSDLESNNNNTAPLQRFLEIGRGDQVLQYWSLCGESSEHALISSSTSVLANIINHCGQHAALLGVGTKIIKSILENHMKIIYRLLYIGRPNLTNPAIAVLTNITKFHNGLLTNDLFSTFDFTMAVIPKLLGLKEDVKVKEDLRIDMRSKFIKFYLSFISNSSVIVRRDLIAQKKVISSWFKFIDYDNANTVALMVSVLEKSVLREPSFLKATKINLFNDWTIVNMARLLDRTDKPSGKDVNIGTIVFNFLKLLTCDSTYGIKFADRQWYLPSATQDDSEDGTKVNNHVLLTLLKSMKPWEHIQRQDLVLSILEHSSELVTYYFKQEYPVSLDPKLSVFWISNILFFSRAIQLPIPNELLTSSSLQPPKTDVIIEHILPQPLTKQALSKSLIHPTLFIKYNACQILIFAFSKLDAVIQVYKANGWADSCYLLLEEIVNRLPEIRTLLNAITTIENLDDHKLLKTIFIKTIALYSQLLPELLVREKITLPANLTSSMEKAELDSLELVDLKNVLEVQAKLGGIGKWWIKSNELPYSLFTTLLKLSVQLDDKLFTKQITTLVEYLSKPTMLFRESTVVSPISVLVHSLKIAAKSMSTEELEKLWKLFDNSVRIAATLPYKHIDDLSAIQKQLKCDQVDVSPFLSIVIKQYTYVDKSSPYENVEKWLKKYIRDSIVSGENGLIISELAKVAELPFHSQIDTLNNDDFKTIQKIWSSDSSAVESCVGESVFNSSVSDLASFDNVESLSPLDLLFIRYRLSHETDASVIHSLTVLLENLPVSIRPQLLKKEFWNPLVSSSNIPLLLEFINVLFNSFTLEEIKTSISFTQISECLKNIVSANSLAVKDKASLLQHSVWSYDKEFLTAQLDSFLSLSETYEISNVFEQYFIFSASEIISLDKLKSIITYAVRSPSVRPVLKFVKNYIDNAPAEFVVSSSFFETIKDLFSDRTFASSHVLTSLIKRLPALDTSVIEKFVTNSWVDDFTFLTIIKEFLDEQDLTEENLIALKGLISSATSVVVKTLQSAFTSDAPEAVKAAISLADKLLDLRSCEGVENLEKTVVEFVSQSKGSEAIYPETVFLVGKLYSFNTDEKSTAIASIRTWSQRCIIWLNKRLAEDPFITEKAQTLIDSLTTIVNKYKLNLWVVVPTDSLNTLLEIASNKYLHFMSILKLIGSLVLPTRLPGKQIEFTKLLQIILQHEKTPLLMELDKSSTTAEGSGLILAYIIHTLFNVDVTKHSNKTVQDKILTFCMGTQRPQDLLLIDVLRKIESRTSVSFANSVYSWVFSATAADMFEQQRNTNHRKGLGENYNEFLLDDSPTNKLTALFQHEKEGFLVTIDAYLIQNTIRNFDTTTPFFPYLDALAPAKNKAALSFDEKFALLNGYAKLLRSEYTYDLEFLMLLVASSNLVKEQKVSDLKLFVETGSLGVVLCSMSYPESITSGVSEDATKVTAQNSLARMASTLLEAAAAALADSTYREEDILTIFFSKLLYFFNEGNQLSSSIAVFLASVLDIIINPGHFLYNRVITEFLLTGPSIKPKDLPMFVPLITTSKTDESDPQGKDLVWLAETLVSGLVNLDDVKLYLRAGVFEWLFNITSTVPLVSAATAGTAASASSEKNFAKLQNSFYVSNHRRLHELARQLVARAQEISHGTTTLLIRSGLLAWVQTEYDCQQNVEHGDSNDAVVVKKLGLRTVLTADNAKLREWTNSEDLRTPLLGLD</sequence>
<dbReference type="PANTHER" id="PTHR13500:SF0">
    <property type="entry name" value="NUCLEOLAR PRE-RIBOSOMAL-ASSOCIATED PROTEIN 1"/>
    <property type="match status" value="1"/>
</dbReference>
<evidence type="ECO:0000313" key="4">
    <source>
        <dbReference type="EMBL" id="CDO52498.1"/>
    </source>
</evidence>
<accession>A0A0J9X4Y9</accession>
<reference evidence="4" key="1">
    <citation type="submission" date="2014-03" db="EMBL/GenBank/DDBJ databases">
        <authorList>
            <person name="Casaregola S."/>
        </authorList>
    </citation>
    <scope>NUCLEOTIDE SEQUENCE [LARGE SCALE GENOMIC DNA]</scope>
    <source>
        <strain evidence="4">CLIB 918</strain>
    </source>
</reference>
<protein>
    <submittedName>
        <fullName evidence="4">Similar to Saccharomyces cerevisiae YKL014C URB1 Nucleolar protein required for the normal accumulation of 25S and 5.8S rRNAs</fullName>
    </submittedName>
</protein>
<evidence type="ECO:0000259" key="2">
    <source>
        <dbReference type="Pfam" id="PF16201"/>
    </source>
</evidence>
<dbReference type="GO" id="GO:0000463">
    <property type="term" value="P:maturation of LSU-rRNA from tricistronic rRNA transcript (SSU-rRNA, 5.8S rRNA, LSU-rRNA)"/>
    <property type="evidence" value="ECO:0007669"/>
    <property type="project" value="TreeGrafter"/>
</dbReference>
<evidence type="ECO:0000259" key="3">
    <source>
        <dbReference type="Pfam" id="PF26140"/>
    </source>
</evidence>
<dbReference type="EMBL" id="CCBN010000003">
    <property type="protein sequence ID" value="CDO52498.1"/>
    <property type="molecule type" value="Genomic_DNA"/>
</dbReference>
<dbReference type="Pfam" id="PF16201">
    <property type="entry name" value="NopRA1"/>
    <property type="match status" value="1"/>
</dbReference>
<dbReference type="PANTHER" id="PTHR13500">
    <property type="entry name" value="NUCLEOLAR PRERIBOSOMAL-ASSOCIATED PROTEIN 1"/>
    <property type="match status" value="1"/>
</dbReference>
<name>A0A0J9X4Y9_GEOCN</name>
<dbReference type="InterPro" id="IPR032436">
    <property type="entry name" value="URB1_C"/>
</dbReference>
<dbReference type="Pfam" id="PF26140">
    <property type="entry name" value="HEAT_URB1"/>
    <property type="match status" value="1"/>
</dbReference>
<dbReference type="InterPro" id="IPR039844">
    <property type="entry name" value="URB1"/>
</dbReference>
<feature type="domain" description="URB1 C-terminal" evidence="2">
    <location>
        <begin position="1469"/>
        <end position="1679"/>
    </location>
</feature>
<proteinExistence type="predicted"/>
<evidence type="ECO:0000313" key="5">
    <source>
        <dbReference type="Proteomes" id="UP000242525"/>
    </source>
</evidence>
<dbReference type="InterPro" id="IPR021714">
    <property type="entry name" value="URB1_N"/>
</dbReference>
<dbReference type="GO" id="GO:0000466">
    <property type="term" value="P:maturation of 5.8S rRNA from tricistronic rRNA transcript (SSU-rRNA, 5.8S rRNA, LSU-rRNA)"/>
    <property type="evidence" value="ECO:0007669"/>
    <property type="project" value="TreeGrafter"/>
</dbReference>